<accession>A0A7W7PE38</accession>
<dbReference type="RefSeq" id="WP_260420658.1">
    <property type="nucleotide sequence ID" value="NZ_BMRW01000006.1"/>
</dbReference>
<reference evidence="1 2" key="1">
    <citation type="submission" date="2020-08" db="EMBL/GenBank/DDBJ databases">
        <title>Genomic Encyclopedia of Type Strains, Phase III (KMG-III): the genomes of soil and plant-associated and newly described type strains.</title>
        <authorList>
            <person name="Whitman W."/>
        </authorList>
    </citation>
    <scope>NUCLEOTIDE SEQUENCE [LARGE SCALE GENOMIC DNA]</scope>
    <source>
        <strain evidence="1 2">CECT 3265</strain>
    </source>
</reference>
<dbReference type="Proteomes" id="UP000556436">
    <property type="component" value="Unassembled WGS sequence"/>
</dbReference>
<evidence type="ECO:0000313" key="2">
    <source>
        <dbReference type="Proteomes" id="UP000556436"/>
    </source>
</evidence>
<protein>
    <submittedName>
        <fullName evidence="1">Uncharacterized protein</fullName>
    </submittedName>
</protein>
<keyword evidence="2" id="KW-1185">Reference proteome</keyword>
<organism evidence="1 2">
    <name type="scientific">Streptomyces netropsis</name>
    <name type="common">Streptoverticillium netropsis</name>
    <dbReference type="NCBI Taxonomy" id="55404"/>
    <lineage>
        <taxon>Bacteria</taxon>
        <taxon>Bacillati</taxon>
        <taxon>Actinomycetota</taxon>
        <taxon>Actinomycetes</taxon>
        <taxon>Kitasatosporales</taxon>
        <taxon>Streptomycetaceae</taxon>
        <taxon>Streptomyces</taxon>
    </lineage>
</organism>
<sequence length="42" mass="4354">MTSGRGTAGDGVRSPILSARMRVTGWEFCVENGITATARAAV</sequence>
<proteinExistence type="predicted"/>
<gene>
    <name evidence="1" type="ORF">FHS38_001288</name>
</gene>
<comment type="caution">
    <text evidence="1">The sequence shown here is derived from an EMBL/GenBank/DDBJ whole genome shotgun (WGS) entry which is preliminary data.</text>
</comment>
<dbReference type="EMBL" id="JACHJG010000002">
    <property type="protein sequence ID" value="MBB4885260.1"/>
    <property type="molecule type" value="Genomic_DNA"/>
</dbReference>
<evidence type="ECO:0000313" key="1">
    <source>
        <dbReference type="EMBL" id="MBB4885260.1"/>
    </source>
</evidence>
<dbReference type="AlphaFoldDB" id="A0A7W7PE38"/>
<name>A0A7W7PE38_STRNE</name>